<dbReference type="EMBL" id="ATLV01014305">
    <property type="status" value="NOT_ANNOTATED_CDS"/>
    <property type="molecule type" value="Genomic_DNA"/>
</dbReference>
<dbReference type="OrthoDB" id="7765343at2759"/>
<evidence type="ECO:0000313" key="1">
    <source>
        <dbReference type="EMBL" id="KFB38591.1"/>
    </source>
</evidence>
<dbReference type="VEuPathDB" id="VectorBase:ASIC006008"/>
<dbReference type="EMBL" id="KE524956">
    <property type="protein sequence ID" value="KFB38591.1"/>
    <property type="molecule type" value="Genomic_DNA"/>
</dbReference>
<evidence type="ECO:0000313" key="3">
    <source>
        <dbReference type="Proteomes" id="UP000030765"/>
    </source>
</evidence>
<accession>A0A084VKU7</accession>
<keyword evidence="3" id="KW-1185">Reference proteome</keyword>
<sequence length="254" mass="27770">MATAAEQQGVVAEALKVLTALEGSIVEVAASLTNETTPGMAAVKAEVLASLWRDGNAALMRVKAIPGPNPRRGPFTEAYSSAMSTVNELREAPVQKPATLDMTMAGQPSRSDHLPGIEMPRFNGSPSDARSPGIAARRLRTPACPSPKHTIEETIEDSIEKTIEDTFEETIEDTIEDIIGAEAIQVLQNRLILKTPFSLSQARICHKSNARDRKRSVCLQLLEWHTRRSILKCETTAGSPSSLRRATELRRMSW</sequence>
<dbReference type="EMBL" id="ATLV01014306">
    <property type="status" value="NOT_ANNOTATED_CDS"/>
    <property type="molecule type" value="Genomic_DNA"/>
</dbReference>
<proteinExistence type="predicted"/>
<reference evidence="2" key="2">
    <citation type="submission" date="2020-05" db="UniProtKB">
        <authorList>
            <consortium name="EnsemblMetazoa"/>
        </authorList>
    </citation>
    <scope>IDENTIFICATION</scope>
</reference>
<reference evidence="1 3" key="1">
    <citation type="journal article" date="2014" name="BMC Genomics">
        <title>Genome sequence of Anopheles sinensis provides insight into genetics basis of mosquito competence for malaria parasites.</title>
        <authorList>
            <person name="Zhou D."/>
            <person name="Zhang D."/>
            <person name="Ding G."/>
            <person name="Shi L."/>
            <person name="Hou Q."/>
            <person name="Ye Y."/>
            <person name="Xu Y."/>
            <person name="Zhou H."/>
            <person name="Xiong C."/>
            <person name="Li S."/>
            <person name="Yu J."/>
            <person name="Hong S."/>
            <person name="Yu X."/>
            <person name="Zou P."/>
            <person name="Chen C."/>
            <person name="Chang X."/>
            <person name="Wang W."/>
            <person name="Lv Y."/>
            <person name="Sun Y."/>
            <person name="Ma L."/>
            <person name="Shen B."/>
            <person name="Zhu C."/>
        </authorList>
    </citation>
    <scope>NUCLEOTIDE SEQUENCE [LARGE SCALE GENOMIC DNA]</scope>
</reference>
<dbReference type="Proteomes" id="UP000030765">
    <property type="component" value="Unassembled WGS sequence"/>
</dbReference>
<dbReference type="AlphaFoldDB" id="A0A084VKU7"/>
<name>A0A084VKU7_ANOSI</name>
<dbReference type="EnsemblMetazoa" id="ASIC006008-RA">
    <property type="protein sequence ID" value="ASIC006008-PA"/>
    <property type="gene ID" value="ASIC006008"/>
</dbReference>
<organism evidence="1">
    <name type="scientific">Anopheles sinensis</name>
    <name type="common">Mosquito</name>
    <dbReference type="NCBI Taxonomy" id="74873"/>
    <lineage>
        <taxon>Eukaryota</taxon>
        <taxon>Metazoa</taxon>
        <taxon>Ecdysozoa</taxon>
        <taxon>Arthropoda</taxon>
        <taxon>Hexapoda</taxon>
        <taxon>Insecta</taxon>
        <taxon>Pterygota</taxon>
        <taxon>Neoptera</taxon>
        <taxon>Endopterygota</taxon>
        <taxon>Diptera</taxon>
        <taxon>Nematocera</taxon>
        <taxon>Culicoidea</taxon>
        <taxon>Culicidae</taxon>
        <taxon>Anophelinae</taxon>
        <taxon>Anopheles</taxon>
    </lineage>
</organism>
<gene>
    <name evidence="1" type="ORF">ZHAS_00006008</name>
</gene>
<evidence type="ECO:0000313" key="2">
    <source>
        <dbReference type="EnsemblMetazoa" id="ASIC006008-PA"/>
    </source>
</evidence>
<protein>
    <submittedName>
        <fullName evidence="1">AGAP013253-PA-like protein</fullName>
    </submittedName>
</protein>